<name>A0A2A4ALQ8_9CORY</name>
<dbReference type="EMBL" id="NWBP01000011">
    <property type="protein sequence ID" value="PCC83334.1"/>
    <property type="molecule type" value="Genomic_DNA"/>
</dbReference>
<dbReference type="SUPFAM" id="SSF50494">
    <property type="entry name" value="Trypsin-like serine proteases"/>
    <property type="match status" value="1"/>
</dbReference>
<dbReference type="Gene3D" id="2.40.10.10">
    <property type="entry name" value="Trypsin-like serine proteases"/>
    <property type="match status" value="2"/>
</dbReference>
<reference evidence="2 3" key="1">
    <citation type="submission" date="2017-09" db="EMBL/GenBank/DDBJ databases">
        <title>Draft Genome Sequence of Corynebacterium accolens AH4003.</title>
        <authorList>
            <person name="Chen Y."/>
            <person name="Oosthuysen W.F."/>
            <person name="Kelley S."/>
            <person name="Horswill A."/>
        </authorList>
    </citation>
    <scope>NUCLEOTIDE SEQUENCE [LARGE SCALE GENOMIC DNA]</scope>
    <source>
        <strain evidence="2 3">AH4003</strain>
    </source>
</reference>
<gene>
    <name evidence="2" type="ORF">COM45_02935</name>
</gene>
<feature type="signal peptide" evidence="1">
    <location>
        <begin position="1"/>
        <end position="29"/>
    </location>
</feature>
<dbReference type="InterPro" id="IPR043504">
    <property type="entry name" value="Peptidase_S1_PA_chymotrypsin"/>
</dbReference>
<dbReference type="CDD" id="cd21112">
    <property type="entry name" value="alphaLP-like"/>
    <property type="match status" value="1"/>
</dbReference>
<feature type="chain" id="PRO_5013014505" description="Serine protease" evidence="1">
    <location>
        <begin position="30"/>
        <end position="399"/>
    </location>
</feature>
<evidence type="ECO:0008006" key="4">
    <source>
        <dbReference type="Google" id="ProtNLM"/>
    </source>
</evidence>
<proteinExistence type="predicted"/>
<dbReference type="AlphaFoldDB" id="A0A2A4ALQ8"/>
<accession>A0A2A4ALQ8</accession>
<sequence length="399" mass="41851">MLHIPHLKKVIVGSAFAGAFFFASPTAGAQELPAAEPFDPAAAAHAVVNHVNDEIARFGAQSGLSDMLQTQQPAAQTQAQVQGQVQNQIQEQNKALNSAVNDAVSQAQNAVQPVIEQANADSQQYAQPLTNPNPVGMIEQATQPAFKPQGTDPNYVWKNDAFSKAAAAKPFDDYVLHRVPGSYFDAPRVPEESNAALTRGKSLYGPGTPLYVRQDTMCTLTAAGTDAAGRKVGITAGHCGNVGDPVSSADSWQVGPTGTIASRNDYLDYSVIEFGSKAEVTRNYNGVHATQVGGTVRPGAVTCKTGVATGTTCGMTYQQAKEVQINQVCAMEGDSGAPVMYKGRIIGAISRGLIPGLPDCRTPLQGALHDPTVAMNMDAILADMNRRGGVGAGFTLPQN</sequence>
<comment type="caution">
    <text evidence="2">The sequence shown here is derived from an EMBL/GenBank/DDBJ whole genome shotgun (WGS) entry which is preliminary data.</text>
</comment>
<evidence type="ECO:0000256" key="1">
    <source>
        <dbReference type="SAM" id="SignalP"/>
    </source>
</evidence>
<evidence type="ECO:0000313" key="2">
    <source>
        <dbReference type="EMBL" id="PCC83334.1"/>
    </source>
</evidence>
<dbReference type="Proteomes" id="UP000218690">
    <property type="component" value="Unassembled WGS sequence"/>
</dbReference>
<dbReference type="InterPro" id="IPR009003">
    <property type="entry name" value="Peptidase_S1_PA"/>
</dbReference>
<evidence type="ECO:0000313" key="3">
    <source>
        <dbReference type="Proteomes" id="UP000218690"/>
    </source>
</evidence>
<keyword evidence="1" id="KW-0732">Signal</keyword>
<organism evidence="2 3">
    <name type="scientific">Corynebacterium accolens</name>
    <dbReference type="NCBI Taxonomy" id="38284"/>
    <lineage>
        <taxon>Bacteria</taxon>
        <taxon>Bacillati</taxon>
        <taxon>Actinomycetota</taxon>
        <taxon>Actinomycetes</taxon>
        <taxon>Mycobacteriales</taxon>
        <taxon>Corynebacteriaceae</taxon>
        <taxon>Corynebacterium</taxon>
    </lineage>
</organism>
<protein>
    <recommendedName>
        <fullName evidence="4">Serine protease</fullName>
    </recommendedName>
</protein>